<sequence>MKEGIGVEEQLSWKTDKPSEDLSCNWHYKRSPSYNDSASTDATGKWCIFVSPTEVDEVWNKISGAIESNQLLCAKVSTALRSMGRDGHVICVYTRDWADRQDLVRVRVVLQSLGFVQELGYRRDIDTRNRIYGSGEWYLRA</sequence>
<evidence type="ECO:0008006" key="4">
    <source>
        <dbReference type="Google" id="ProtNLM"/>
    </source>
</evidence>
<dbReference type="InterPro" id="IPR023398">
    <property type="entry name" value="TIF_eIF4e-like"/>
</dbReference>
<comment type="similarity">
    <text evidence="1">Belongs to the UPF0696 family.</text>
</comment>
<dbReference type="AlphaFoldDB" id="A0A158KCQ8"/>
<evidence type="ECO:0000256" key="1">
    <source>
        <dbReference type="ARBA" id="ARBA00010568"/>
    </source>
</evidence>
<accession>A0A158KCQ8</accession>
<evidence type="ECO:0000313" key="2">
    <source>
        <dbReference type="EMBL" id="SAL78867.1"/>
    </source>
</evidence>
<dbReference type="STRING" id="326475.AWB66_05933"/>
<reference evidence="2" key="1">
    <citation type="submission" date="2016-01" db="EMBL/GenBank/DDBJ databases">
        <authorList>
            <person name="Peeters Charlotte."/>
        </authorList>
    </citation>
    <scope>NUCLEOTIDE SEQUENCE</scope>
    <source>
        <strain evidence="2">LMG 22936</strain>
    </source>
</reference>
<dbReference type="SUPFAM" id="SSF55418">
    <property type="entry name" value="eIF4e-like"/>
    <property type="match status" value="1"/>
</dbReference>
<keyword evidence="3" id="KW-1185">Reference proteome</keyword>
<gene>
    <name evidence="2" type="ORF">AWB66_05933</name>
</gene>
<dbReference type="Pfam" id="PF08939">
    <property type="entry name" value="Bles03"/>
    <property type="match status" value="1"/>
</dbReference>
<dbReference type="InterPro" id="IPR015034">
    <property type="entry name" value="Bles03"/>
</dbReference>
<dbReference type="RefSeq" id="WP_159462974.1">
    <property type="nucleotide sequence ID" value="NZ_FCNZ02000045.1"/>
</dbReference>
<dbReference type="PANTHER" id="PTHR31977">
    <property type="entry name" value="UPF0696 PROTEIN C11ORF68"/>
    <property type="match status" value="1"/>
</dbReference>
<dbReference type="EMBL" id="FCNZ02000045">
    <property type="protein sequence ID" value="SAL78867.1"/>
    <property type="molecule type" value="Genomic_DNA"/>
</dbReference>
<name>A0A158KCQ8_9BURK</name>
<organism evidence="2 3">
    <name type="scientific">Caballeronia telluris</name>
    <dbReference type="NCBI Taxonomy" id="326475"/>
    <lineage>
        <taxon>Bacteria</taxon>
        <taxon>Pseudomonadati</taxon>
        <taxon>Pseudomonadota</taxon>
        <taxon>Betaproteobacteria</taxon>
        <taxon>Burkholderiales</taxon>
        <taxon>Burkholderiaceae</taxon>
        <taxon>Caballeronia</taxon>
    </lineage>
</organism>
<proteinExistence type="inferred from homology"/>
<evidence type="ECO:0000313" key="3">
    <source>
        <dbReference type="Proteomes" id="UP000054717"/>
    </source>
</evidence>
<protein>
    <recommendedName>
        <fullName evidence="4">DUF1917 domain-containing protein</fullName>
    </recommendedName>
</protein>
<dbReference type="Proteomes" id="UP000054717">
    <property type="component" value="Unassembled WGS sequence"/>
</dbReference>
<dbReference type="PANTHER" id="PTHR31977:SF1">
    <property type="entry name" value="UPF0696 PROTEIN C11ORF68"/>
    <property type="match status" value="1"/>
</dbReference>
<dbReference type="Gene3D" id="3.30.760.10">
    <property type="entry name" value="RNA Cap, Translation Initiation Factor Eif4e"/>
    <property type="match status" value="1"/>
</dbReference>
<comment type="caution">
    <text evidence="2">The sequence shown here is derived from an EMBL/GenBank/DDBJ whole genome shotgun (WGS) entry which is preliminary data.</text>
</comment>